<keyword evidence="1" id="KW-0521">NADP</keyword>
<feature type="domain" description="Enoyl reductase (ER)" evidence="3">
    <location>
        <begin position="10"/>
        <end position="317"/>
    </location>
</feature>
<dbReference type="AlphaFoldDB" id="A0A0D4C0J1"/>
<dbReference type="SMART" id="SM00829">
    <property type="entry name" value="PKS_ER"/>
    <property type="match status" value="1"/>
</dbReference>
<dbReference type="SUPFAM" id="SSF51735">
    <property type="entry name" value="NAD(P)-binding Rossmann-fold domains"/>
    <property type="match status" value="1"/>
</dbReference>
<evidence type="ECO:0000256" key="2">
    <source>
        <dbReference type="ARBA" id="ARBA00023002"/>
    </source>
</evidence>
<reference evidence="4 5" key="1">
    <citation type="journal article" date="2015" name="Genome Announc.">
        <title>Complete Genome Sequencing of Protease-Producing Novel Arthrobacter sp. Strain IHBB 11108 Using PacBio Single-Molecule Real-Time Sequencing Technology.</title>
        <authorList>
            <person name="Kiran S."/>
            <person name="Swarnkar M.K."/>
            <person name="Pal M."/>
            <person name="Thakur R."/>
            <person name="Tewari R."/>
            <person name="Singh A.K."/>
            <person name="Gulati A."/>
        </authorList>
    </citation>
    <scope>NUCLEOTIDE SEQUENCE [LARGE SCALE GENOMIC DNA]</scope>
    <source>
        <strain evidence="4 5">IHBB 11108</strain>
    </source>
</reference>
<organism evidence="4 5">
    <name type="scientific">Psychromicrobium lacuslunae</name>
    <dbReference type="NCBI Taxonomy" id="1618207"/>
    <lineage>
        <taxon>Bacteria</taxon>
        <taxon>Bacillati</taxon>
        <taxon>Actinomycetota</taxon>
        <taxon>Actinomycetes</taxon>
        <taxon>Micrococcales</taxon>
        <taxon>Micrococcaceae</taxon>
        <taxon>Psychromicrobium</taxon>
    </lineage>
</organism>
<dbReference type="OrthoDB" id="9780520at2"/>
<dbReference type="PATRIC" id="fig|1618207.4.peg.2498"/>
<dbReference type="PANTHER" id="PTHR48106:SF8">
    <property type="entry name" value="OS02G0805600 PROTEIN"/>
    <property type="match status" value="1"/>
</dbReference>
<dbReference type="Gene3D" id="3.90.180.10">
    <property type="entry name" value="Medium-chain alcohol dehydrogenases, catalytic domain"/>
    <property type="match status" value="1"/>
</dbReference>
<dbReference type="Gene3D" id="3.40.50.720">
    <property type="entry name" value="NAD(P)-binding Rossmann-like Domain"/>
    <property type="match status" value="1"/>
</dbReference>
<proteinExistence type="predicted"/>
<gene>
    <name evidence="4" type="ORF">UM93_12305</name>
</gene>
<dbReference type="EMBL" id="CP011005">
    <property type="protein sequence ID" value="AJT42093.1"/>
    <property type="molecule type" value="Genomic_DNA"/>
</dbReference>
<dbReference type="PANTHER" id="PTHR48106">
    <property type="entry name" value="QUINONE OXIDOREDUCTASE PIG3-RELATED"/>
    <property type="match status" value="1"/>
</dbReference>
<dbReference type="STRING" id="1618207.UM93_12305"/>
<dbReference type="CDD" id="cd05276">
    <property type="entry name" value="p53_inducible_oxidoreductase"/>
    <property type="match status" value="1"/>
</dbReference>
<dbReference type="InterPro" id="IPR013149">
    <property type="entry name" value="ADH-like_C"/>
</dbReference>
<evidence type="ECO:0000313" key="5">
    <source>
        <dbReference type="Proteomes" id="UP000061839"/>
    </source>
</evidence>
<sequence length="319" mass="33203">MKAVIVSSPGGPEALQLAEVPEPQPAEGEVLIEVVAAGINRADVQHRRGLYPSPPGVAENPGLEVSGRIAQSAAGFQSGQPVVALLAGGGYSERVAVPTGQVLAAPEGIDLVSAAGIPEVAATVYSNVFMVAKLQPGETLLVHGGAGGIGAMAIQLAKLRGAQVIATAGSAEKCQRVLELGADEAINYREQDFVEVAHRYRGANVILDVMGASYLGRNVEALARGGRLVVIGLQGGAHGELDLAALMGKWGSVYGTGLRYRPLEEKAEIMRQVEEQIWPLIAEGKINPSIDKTFPLAEAAAAHEYFDSGVHQGKILLTV</sequence>
<dbReference type="KEGG" id="ari:UM93_12305"/>
<evidence type="ECO:0000256" key="1">
    <source>
        <dbReference type="ARBA" id="ARBA00022857"/>
    </source>
</evidence>
<dbReference type="InterPro" id="IPR002364">
    <property type="entry name" value="Quin_OxRdtase/zeta-crystal_CS"/>
</dbReference>
<dbReference type="InterPro" id="IPR020843">
    <property type="entry name" value="ER"/>
</dbReference>
<accession>A0A0D4C0J1</accession>
<dbReference type="GO" id="GO:0008270">
    <property type="term" value="F:zinc ion binding"/>
    <property type="evidence" value="ECO:0007669"/>
    <property type="project" value="InterPro"/>
</dbReference>
<evidence type="ECO:0000313" key="4">
    <source>
        <dbReference type="EMBL" id="AJT42093.1"/>
    </source>
</evidence>
<evidence type="ECO:0000259" key="3">
    <source>
        <dbReference type="SMART" id="SM00829"/>
    </source>
</evidence>
<dbReference type="Pfam" id="PF08240">
    <property type="entry name" value="ADH_N"/>
    <property type="match status" value="1"/>
</dbReference>
<dbReference type="InterPro" id="IPR011032">
    <property type="entry name" value="GroES-like_sf"/>
</dbReference>
<dbReference type="InterPro" id="IPR013154">
    <property type="entry name" value="ADH-like_N"/>
</dbReference>
<dbReference type="GO" id="GO:0016651">
    <property type="term" value="F:oxidoreductase activity, acting on NAD(P)H"/>
    <property type="evidence" value="ECO:0007669"/>
    <property type="project" value="TreeGrafter"/>
</dbReference>
<dbReference type="Pfam" id="PF00107">
    <property type="entry name" value="ADH_zinc_N"/>
    <property type="match status" value="1"/>
</dbReference>
<keyword evidence="5" id="KW-1185">Reference proteome</keyword>
<dbReference type="RefSeq" id="WP_045075875.1">
    <property type="nucleotide sequence ID" value="NZ_CP011005.1"/>
</dbReference>
<dbReference type="Proteomes" id="UP000061839">
    <property type="component" value="Chromosome"/>
</dbReference>
<keyword evidence="2" id="KW-0560">Oxidoreductase</keyword>
<dbReference type="InterPro" id="IPR014189">
    <property type="entry name" value="Quinone_OxRdtase_PIG3"/>
</dbReference>
<protein>
    <submittedName>
        <fullName evidence="4">NAD(P)H-quinone oxidoreductase</fullName>
    </submittedName>
</protein>
<dbReference type="HOGENOM" id="CLU_026673_3_4_11"/>
<dbReference type="SUPFAM" id="SSF50129">
    <property type="entry name" value="GroES-like"/>
    <property type="match status" value="1"/>
</dbReference>
<dbReference type="NCBIfam" id="TIGR02824">
    <property type="entry name" value="quinone_pig3"/>
    <property type="match status" value="1"/>
</dbReference>
<dbReference type="PROSITE" id="PS01162">
    <property type="entry name" value="QOR_ZETA_CRYSTAL"/>
    <property type="match status" value="1"/>
</dbReference>
<dbReference type="InterPro" id="IPR036291">
    <property type="entry name" value="NAD(P)-bd_dom_sf"/>
</dbReference>
<name>A0A0D4C0J1_9MICC</name>
<dbReference type="GO" id="GO:0070402">
    <property type="term" value="F:NADPH binding"/>
    <property type="evidence" value="ECO:0007669"/>
    <property type="project" value="TreeGrafter"/>
</dbReference>